<dbReference type="EMBL" id="OCYS01000108">
    <property type="protein sequence ID" value="SON90965.1"/>
    <property type="molecule type" value="Genomic_DNA"/>
</dbReference>
<keyword evidence="2" id="KW-0732">Signal</keyword>
<evidence type="ECO:0000313" key="4">
    <source>
        <dbReference type="EMBL" id="SON90965.1"/>
    </source>
</evidence>
<evidence type="ECO:0008006" key="7">
    <source>
        <dbReference type="Google" id="ProtNLM"/>
    </source>
</evidence>
<feature type="chain" id="PRO_5044290261" description="Secreted protein" evidence="2">
    <location>
        <begin position="37"/>
        <end position="99"/>
    </location>
</feature>
<gene>
    <name evidence="3" type="ORF">XAP6984_560012</name>
    <name evidence="4" type="ORF">XAP7430_520012</name>
</gene>
<dbReference type="EMBL" id="OCYT01000113">
    <property type="protein sequence ID" value="SON84009.1"/>
    <property type="molecule type" value="Genomic_DNA"/>
</dbReference>
<reference evidence="5 6" key="1">
    <citation type="submission" date="2017-10" db="EMBL/GenBank/DDBJ databases">
        <authorList>
            <person name="Regsiter A."/>
            <person name="William W."/>
        </authorList>
    </citation>
    <scope>NUCLEOTIDE SEQUENCE [LARGE SCALE GENOMIC DNA]</scope>
    <source>
        <strain evidence="3 6">CFBP6984</strain>
        <strain evidence="4 5">CFBP7430</strain>
    </source>
</reference>
<evidence type="ECO:0000313" key="5">
    <source>
        <dbReference type="Proteomes" id="UP000234166"/>
    </source>
</evidence>
<evidence type="ECO:0000256" key="2">
    <source>
        <dbReference type="SAM" id="SignalP"/>
    </source>
</evidence>
<name>A0AB38E411_XANCH</name>
<accession>A0AB38E411</accession>
<evidence type="ECO:0000313" key="3">
    <source>
        <dbReference type="EMBL" id="SON84009.1"/>
    </source>
</evidence>
<dbReference type="Proteomes" id="UP000234181">
    <property type="component" value="Unassembled WGS sequence"/>
</dbReference>
<keyword evidence="6" id="KW-1185">Reference proteome</keyword>
<organism evidence="4 5">
    <name type="scientific">Xanthomonas campestris pv. phaseoli</name>
    <dbReference type="NCBI Taxonomy" id="317013"/>
    <lineage>
        <taxon>Bacteria</taxon>
        <taxon>Pseudomonadati</taxon>
        <taxon>Pseudomonadota</taxon>
        <taxon>Gammaproteobacteria</taxon>
        <taxon>Lysobacterales</taxon>
        <taxon>Lysobacteraceae</taxon>
        <taxon>Xanthomonas</taxon>
    </lineage>
</organism>
<feature type="region of interest" description="Disordered" evidence="1">
    <location>
        <begin position="46"/>
        <end position="65"/>
    </location>
</feature>
<evidence type="ECO:0000256" key="1">
    <source>
        <dbReference type="SAM" id="MobiDB-lite"/>
    </source>
</evidence>
<comment type="caution">
    <text evidence="4">The sequence shown here is derived from an EMBL/GenBank/DDBJ whole genome shotgun (WGS) entry which is preliminary data.</text>
</comment>
<dbReference type="AlphaFoldDB" id="A0AB38E411"/>
<protein>
    <recommendedName>
        <fullName evidence="7">Secreted protein</fullName>
    </recommendedName>
</protein>
<sequence>MQKRCHRAWQRHRMQRPLAAIRRWLYRALVTGLLCAATLAALRAAGQESTSKQGDRNGGCSLGAGKSTQRLQTEFCFNLAHCRRRGQIALANRGCSAFG</sequence>
<feature type="signal peptide" evidence="2">
    <location>
        <begin position="1"/>
        <end position="36"/>
    </location>
</feature>
<evidence type="ECO:0000313" key="6">
    <source>
        <dbReference type="Proteomes" id="UP000234181"/>
    </source>
</evidence>
<proteinExistence type="predicted"/>
<dbReference type="Proteomes" id="UP000234166">
    <property type="component" value="Unassembled WGS sequence"/>
</dbReference>